<protein>
    <submittedName>
        <fullName evidence="1">Uncharacterized protein</fullName>
    </submittedName>
</protein>
<organism evidence="1 2">
    <name type="scientific">Pseudomonas laurylsulfatiphila</name>
    <dbReference type="NCBI Taxonomy" id="2011015"/>
    <lineage>
        <taxon>Bacteria</taxon>
        <taxon>Pseudomonadati</taxon>
        <taxon>Pseudomonadota</taxon>
        <taxon>Gammaproteobacteria</taxon>
        <taxon>Pseudomonadales</taxon>
        <taxon>Pseudomonadaceae</taxon>
        <taxon>Pseudomonas</taxon>
    </lineage>
</organism>
<keyword evidence="2" id="KW-1185">Reference proteome</keyword>
<proteinExistence type="predicted"/>
<dbReference type="EMBL" id="NIRS01000004">
    <property type="protein sequence ID" value="PPK37621.1"/>
    <property type="molecule type" value="Genomic_DNA"/>
</dbReference>
<evidence type="ECO:0000313" key="1">
    <source>
        <dbReference type="EMBL" id="PPK37621.1"/>
    </source>
</evidence>
<name>A0A2S6FJN7_9PSED</name>
<dbReference type="AlphaFoldDB" id="A0A2S6FJN7"/>
<dbReference type="Proteomes" id="UP000238541">
    <property type="component" value="Unassembled WGS sequence"/>
</dbReference>
<sequence>MTIKQANEIDSAYEKQYDEFNKQHDFLKTVFGRTPLGDDLDTLMDKVSDARWLNVKAGWLSDTTDKFDRLDYFVARLKQDYRGSFIKSLADVPDDLREEFPDDEAEFQAFMAEERETCYSAYDEMTCLRSDAEEELVANDYFDTIGSQPSDFEFSPYEEKCLLPLVENLERLWNKHKAVGFGLMCMASHLGDTDYDLSMTRALMFD</sequence>
<accession>A0A2S6FJN7</accession>
<comment type="caution">
    <text evidence="1">The sequence shown here is derived from an EMBL/GenBank/DDBJ whole genome shotgun (WGS) entry which is preliminary data.</text>
</comment>
<evidence type="ECO:0000313" key="2">
    <source>
        <dbReference type="Proteomes" id="UP000238541"/>
    </source>
</evidence>
<gene>
    <name evidence="1" type="ORF">CD175_15195</name>
</gene>
<dbReference type="RefSeq" id="WP_104449588.1">
    <property type="nucleotide sequence ID" value="NZ_NIRS01000004.1"/>
</dbReference>
<reference evidence="2" key="1">
    <citation type="submission" date="2017-06" db="EMBL/GenBank/DDBJ databases">
        <authorList>
            <person name="Furmanczyk E.M."/>
        </authorList>
    </citation>
    <scope>NUCLEOTIDE SEQUENCE [LARGE SCALE GENOMIC DNA]</scope>
    <source>
        <strain evidence="2">AP3_16</strain>
    </source>
</reference>